<evidence type="ECO:0000256" key="1">
    <source>
        <dbReference type="SAM" id="MobiDB-lite"/>
    </source>
</evidence>
<feature type="region of interest" description="Disordered" evidence="1">
    <location>
        <begin position="129"/>
        <end position="171"/>
    </location>
</feature>
<organism evidence="2 3">
    <name type="scientific">Phakopsora pachyrhizi</name>
    <name type="common">Asian soybean rust disease fungus</name>
    <dbReference type="NCBI Taxonomy" id="170000"/>
    <lineage>
        <taxon>Eukaryota</taxon>
        <taxon>Fungi</taxon>
        <taxon>Dikarya</taxon>
        <taxon>Basidiomycota</taxon>
        <taxon>Pucciniomycotina</taxon>
        <taxon>Pucciniomycetes</taxon>
        <taxon>Pucciniales</taxon>
        <taxon>Phakopsoraceae</taxon>
        <taxon>Phakopsora</taxon>
    </lineage>
</organism>
<feature type="compositionally biased region" description="Low complexity" evidence="1">
    <location>
        <begin position="149"/>
        <end position="171"/>
    </location>
</feature>
<comment type="caution">
    <text evidence="2">The sequence shown here is derived from an EMBL/GenBank/DDBJ whole genome shotgun (WGS) entry which is preliminary data.</text>
</comment>
<accession>A0AAV0AD66</accession>
<dbReference type="AlphaFoldDB" id="A0AAV0AD66"/>
<reference evidence="2" key="1">
    <citation type="submission" date="2022-06" db="EMBL/GenBank/DDBJ databases">
        <authorList>
            <consortium name="SYNGENTA / RWTH Aachen University"/>
        </authorList>
    </citation>
    <scope>NUCLEOTIDE SEQUENCE</scope>
</reference>
<dbReference type="EMBL" id="CALTRL010000014">
    <property type="protein sequence ID" value="CAH7665940.1"/>
    <property type="molecule type" value="Genomic_DNA"/>
</dbReference>
<name>A0AAV0AD66_PHAPC</name>
<evidence type="ECO:0000313" key="2">
    <source>
        <dbReference type="EMBL" id="CAH7665940.1"/>
    </source>
</evidence>
<gene>
    <name evidence="2" type="ORF">PPACK8108_LOCUS238</name>
</gene>
<dbReference type="Proteomes" id="UP001153365">
    <property type="component" value="Unassembled WGS sequence"/>
</dbReference>
<proteinExistence type="predicted"/>
<protein>
    <submittedName>
        <fullName evidence="2">Uncharacterized protein</fullName>
    </submittedName>
</protein>
<sequence length="202" mass="23014">MNEIYKELILNGDEGRGRARGKIEEAGNVSKQKGIRILGMYINCHKEKWEEEEICLEMVTQGGAMREVVWKFLLCKSRATTNIIKHSMTDQHKAYVKDIERWQFQHADLSNSGRSNSLTGFNIEKDNNDVNEIRGSSKGGFSKKDYTDSDSTSDGEILNDSQSEVLSSSLKSHGDGYSMEDLLMGQDDNLDYQCDQSYWFPF</sequence>
<keyword evidence="3" id="KW-1185">Reference proteome</keyword>
<evidence type="ECO:0000313" key="3">
    <source>
        <dbReference type="Proteomes" id="UP001153365"/>
    </source>
</evidence>